<gene>
    <name evidence="1" type="ORF">X943_000930</name>
</gene>
<comment type="caution">
    <text evidence="1">The sequence shown here is derived from an EMBL/GenBank/DDBJ whole genome shotgun (WGS) entry which is preliminary data.</text>
</comment>
<accession>A0AAD9LI70</accession>
<protein>
    <submittedName>
        <fullName evidence="1">Uncharacterized protein</fullName>
    </submittedName>
</protein>
<organism evidence="1 2">
    <name type="scientific">Babesia divergens</name>
    <dbReference type="NCBI Taxonomy" id="32595"/>
    <lineage>
        <taxon>Eukaryota</taxon>
        <taxon>Sar</taxon>
        <taxon>Alveolata</taxon>
        <taxon>Apicomplexa</taxon>
        <taxon>Aconoidasida</taxon>
        <taxon>Piroplasmida</taxon>
        <taxon>Babesiidae</taxon>
        <taxon>Babesia</taxon>
    </lineage>
</organism>
<dbReference type="Proteomes" id="UP001195914">
    <property type="component" value="Unassembled WGS sequence"/>
</dbReference>
<sequence>MEGAIDANMPDPADSQNHERVFYRPDRQLYTRRRKIINQDECARITEGWPLSEGFKTHGMHLGSLLDNNFPWQNKWYLRFEPPKSPDDLEIGQYWRYDGPRLQQFIASDASARQSVPPLTKMSLSSLKSLSVKILSGVTQASLVENAYHKTVGGRGSMITDRDCASSVVSQPRIPEAPEGPKRSILEALTAASKKNLKSRSNRA</sequence>
<dbReference type="EMBL" id="JAHBMH010000033">
    <property type="protein sequence ID" value="KAK1937311.1"/>
    <property type="molecule type" value="Genomic_DNA"/>
</dbReference>
<name>A0AAD9LI70_BABDI</name>
<reference evidence="1" key="1">
    <citation type="journal article" date="2014" name="Nucleic Acids Res.">
        <title>The evolutionary dynamics of variant antigen genes in Babesia reveal a history of genomic innovation underlying host-parasite interaction.</title>
        <authorList>
            <person name="Jackson A.P."/>
            <person name="Otto T.D."/>
            <person name="Darby A."/>
            <person name="Ramaprasad A."/>
            <person name="Xia D."/>
            <person name="Echaide I.E."/>
            <person name="Farber M."/>
            <person name="Gahlot S."/>
            <person name="Gamble J."/>
            <person name="Gupta D."/>
            <person name="Gupta Y."/>
            <person name="Jackson L."/>
            <person name="Malandrin L."/>
            <person name="Malas T.B."/>
            <person name="Moussa E."/>
            <person name="Nair M."/>
            <person name="Reid A.J."/>
            <person name="Sanders M."/>
            <person name="Sharma J."/>
            <person name="Tracey A."/>
            <person name="Quail M.A."/>
            <person name="Weir W."/>
            <person name="Wastling J.M."/>
            <person name="Hall N."/>
            <person name="Willadsen P."/>
            <person name="Lingelbach K."/>
            <person name="Shiels B."/>
            <person name="Tait A."/>
            <person name="Berriman M."/>
            <person name="Allred D.R."/>
            <person name="Pain A."/>
        </authorList>
    </citation>
    <scope>NUCLEOTIDE SEQUENCE</scope>
    <source>
        <strain evidence="1">1802A</strain>
    </source>
</reference>
<dbReference type="AlphaFoldDB" id="A0AAD9LI70"/>
<keyword evidence="2" id="KW-1185">Reference proteome</keyword>
<evidence type="ECO:0000313" key="1">
    <source>
        <dbReference type="EMBL" id="KAK1937311.1"/>
    </source>
</evidence>
<reference evidence="1" key="2">
    <citation type="submission" date="2021-05" db="EMBL/GenBank/DDBJ databases">
        <authorList>
            <person name="Pain A."/>
        </authorList>
    </citation>
    <scope>NUCLEOTIDE SEQUENCE</scope>
    <source>
        <strain evidence="1">1802A</strain>
    </source>
</reference>
<evidence type="ECO:0000313" key="2">
    <source>
        <dbReference type="Proteomes" id="UP001195914"/>
    </source>
</evidence>
<proteinExistence type="predicted"/>